<keyword evidence="13" id="KW-1185">Reference proteome</keyword>
<keyword evidence="4 9" id="KW-0255">Endonuclease</keyword>
<keyword evidence="8 9" id="KW-0234">DNA repair</keyword>
<evidence type="ECO:0000256" key="10">
    <source>
        <dbReference type="SAM" id="MobiDB-lite"/>
    </source>
</evidence>
<accession>A0A7G8BC28</accession>
<evidence type="ECO:0000313" key="12">
    <source>
        <dbReference type="EMBL" id="QNI30098.1"/>
    </source>
</evidence>
<keyword evidence="5 9" id="KW-0227">DNA damage</keyword>
<evidence type="ECO:0000256" key="4">
    <source>
        <dbReference type="ARBA" id="ARBA00022759"/>
    </source>
</evidence>
<dbReference type="GO" id="GO:0008270">
    <property type="term" value="F:zinc ion binding"/>
    <property type="evidence" value="ECO:0007669"/>
    <property type="project" value="UniProtKB-UniRule"/>
</dbReference>
<evidence type="ECO:0000256" key="1">
    <source>
        <dbReference type="ARBA" id="ARBA00005340"/>
    </source>
</evidence>
<evidence type="ECO:0000256" key="3">
    <source>
        <dbReference type="ARBA" id="ARBA00022723"/>
    </source>
</evidence>
<organism evidence="12 13">
    <name type="scientific">Alloacidobacterium dinghuense</name>
    <dbReference type="NCBI Taxonomy" id="2763107"/>
    <lineage>
        <taxon>Bacteria</taxon>
        <taxon>Pseudomonadati</taxon>
        <taxon>Acidobacteriota</taxon>
        <taxon>Terriglobia</taxon>
        <taxon>Terriglobales</taxon>
        <taxon>Acidobacteriaceae</taxon>
        <taxon>Alloacidobacterium</taxon>
    </lineage>
</organism>
<dbReference type="GO" id="GO:0003677">
    <property type="term" value="F:DNA binding"/>
    <property type="evidence" value="ECO:0007669"/>
    <property type="project" value="InterPro"/>
</dbReference>
<feature type="binding site" evidence="9">
    <location>
        <position position="219"/>
    </location>
    <ligand>
        <name>Zn(2+)</name>
        <dbReference type="ChEBI" id="CHEBI:29105"/>
        <label>2</label>
    </ligand>
</feature>
<dbReference type="RefSeq" id="WP_186739709.1">
    <property type="nucleotide sequence ID" value="NZ_CP060394.1"/>
</dbReference>
<evidence type="ECO:0000256" key="6">
    <source>
        <dbReference type="ARBA" id="ARBA00022801"/>
    </source>
</evidence>
<dbReference type="GO" id="GO:0008081">
    <property type="term" value="F:phosphoric diester hydrolase activity"/>
    <property type="evidence" value="ECO:0007669"/>
    <property type="project" value="TreeGrafter"/>
</dbReference>
<dbReference type="EC" id="3.1.21.2" evidence="9"/>
<dbReference type="Gene3D" id="3.20.20.150">
    <property type="entry name" value="Divalent-metal-dependent TIM barrel enzymes"/>
    <property type="match status" value="1"/>
</dbReference>
<dbReference type="PANTHER" id="PTHR21445:SF0">
    <property type="entry name" value="APURINIC-APYRIMIDINIC ENDONUCLEASE"/>
    <property type="match status" value="1"/>
</dbReference>
<feature type="binding site" evidence="9">
    <location>
        <position position="69"/>
    </location>
    <ligand>
        <name>Zn(2+)</name>
        <dbReference type="ChEBI" id="CHEBI:29105"/>
        <label>1</label>
    </ligand>
</feature>
<evidence type="ECO:0000256" key="9">
    <source>
        <dbReference type="HAMAP-Rule" id="MF_00152"/>
    </source>
</evidence>
<dbReference type="CDD" id="cd00019">
    <property type="entry name" value="AP2Ec"/>
    <property type="match status" value="1"/>
</dbReference>
<dbReference type="AlphaFoldDB" id="A0A7G8BC28"/>
<keyword evidence="2 9" id="KW-0540">Nuclease</keyword>
<gene>
    <name evidence="9" type="primary">nfo</name>
    <name evidence="12" type="ORF">H7849_12870</name>
</gene>
<dbReference type="PROSITE" id="PS00731">
    <property type="entry name" value="AP_NUCLEASE_F2_3"/>
    <property type="match status" value="1"/>
</dbReference>
<dbReference type="InterPro" id="IPR001719">
    <property type="entry name" value="AP_endonuc_2"/>
</dbReference>
<dbReference type="NCBIfam" id="TIGR00587">
    <property type="entry name" value="nfo"/>
    <property type="match status" value="1"/>
</dbReference>
<keyword evidence="7 9" id="KW-0862">Zinc</keyword>
<feature type="binding site" evidence="9">
    <location>
        <position position="185"/>
    </location>
    <ligand>
        <name>Zn(2+)</name>
        <dbReference type="ChEBI" id="CHEBI:29105"/>
        <label>3</label>
    </ligand>
</feature>
<dbReference type="GO" id="GO:0006284">
    <property type="term" value="P:base-excision repair"/>
    <property type="evidence" value="ECO:0007669"/>
    <property type="project" value="TreeGrafter"/>
</dbReference>
<feature type="binding site" evidence="9">
    <location>
        <position position="182"/>
    </location>
    <ligand>
        <name>Zn(2+)</name>
        <dbReference type="ChEBI" id="CHEBI:29105"/>
        <label>2</label>
    </ligand>
</feature>
<feature type="binding site" evidence="9">
    <location>
        <position position="264"/>
    </location>
    <ligand>
        <name>Zn(2+)</name>
        <dbReference type="ChEBI" id="CHEBI:29105"/>
        <label>2</label>
    </ligand>
</feature>
<feature type="region of interest" description="Disordered" evidence="10">
    <location>
        <begin position="284"/>
        <end position="305"/>
    </location>
</feature>
<evidence type="ECO:0000256" key="8">
    <source>
        <dbReference type="ARBA" id="ARBA00023204"/>
    </source>
</evidence>
<dbReference type="GO" id="GO:0008833">
    <property type="term" value="F:deoxyribonuclease IV (phage-T4-induced) activity"/>
    <property type="evidence" value="ECO:0007669"/>
    <property type="project" value="UniProtKB-UniRule"/>
</dbReference>
<proteinExistence type="inferred from homology"/>
<feature type="binding site" evidence="9">
    <location>
        <position position="109"/>
    </location>
    <ligand>
        <name>Zn(2+)</name>
        <dbReference type="ChEBI" id="CHEBI:29105"/>
        <label>1</label>
    </ligand>
</feature>
<comment type="cofactor">
    <cofactor evidence="9">
        <name>Zn(2+)</name>
        <dbReference type="ChEBI" id="CHEBI:29105"/>
    </cofactor>
    <text evidence="9">Binds 3 Zn(2+) ions.</text>
</comment>
<dbReference type="GO" id="GO:0003906">
    <property type="term" value="F:DNA-(apurinic or apyrimidinic site) endonuclease activity"/>
    <property type="evidence" value="ECO:0007669"/>
    <property type="project" value="TreeGrafter"/>
</dbReference>
<comment type="catalytic activity">
    <reaction evidence="9">
        <text>Endonucleolytic cleavage to 5'-phosphooligonucleotide end-products.</text>
        <dbReference type="EC" id="3.1.21.2"/>
    </reaction>
</comment>
<feature type="domain" description="Xylose isomerase-like TIM barrel" evidence="11">
    <location>
        <begin position="21"/>
        <end position="278"/>
    </location>
</feature>
<reference evidence="12 13" key="1">
    <citation type="submission" date="2020-08" db="EMBL/GenBank/DDBJ databases">
        <title>Edaphobacter telluris sp. nov. and Acidobacterium dinghuensis sp. nov., two acidobacteria isolated from forest soil.</title>
        <authorList>
            <person name="Fu J."/>
            <person name="Qiu L."/>
        </authorList>
    </citation>
    <scope>NUCLEOTIDE SEQUENCE [LARGE SCALE GENOMIC DNA]</scope>
    <source>
        <strain evidence="12">4Y35</strain>
    </source>
</reference>
<dbReference type="Proteomes" id="UP000515312">
    <property type="component" value="Chromosome"/>
</dbReference>
<feature type="binding site" evidence="9">
    <location>
        <position position="234"/>
    </location>
    <ligand>
        <name>Zn(2+)</name>
        <dbReference type="ChEBI" id="CHEBI:29105"/>
        <label>3</label>
    </ligand>
</feature>
<feature type="binding site" evidence="9">
    <location>
        <position position="232"/>
    </location>
    <ligand>
        <name>Zn(2+)</name>
        <dbReference type="ChEBI" id="CHEBI:29105"/>
        <label>3</label>
    </ligand>
</feature>
<dbReference type="PANTHER" id="PTHR21445">
    <property type="entry name" value="ENDONUCLEASE IV ENDODEOXYRIBONUCLEASE IV"/>
    <property type="match status" value="1"/>
</dbReference>
<sequence>MSKPRIGFHLSTAGGVFNAAERANQIGANTFQIFSSSPRMWRPARLEQVHCERMRELRKNYDCWPLVIHTSYLVNLCSQSEVVRAKSISAFHGEIERALALGAEYLVLHPGSWRGLTREEGLRLAAESIAKSLDGLNPQINDFQILIENTAGAEFSLGSSFEQVAELIHRLRNVAPVGACLDTCHTHVSGYDIVTEKGYEETARQIEATIGAKAVRVWHTNDAKAARGSKLDRHEQIGRGTIGVEAFRRLLNDKRFAHCAFIAEVPVEQPNDDQKNVALLKSLVHPTEKAGKPTANRANRKQSVK</sequence>
<protein>
    <recommendedName>
        <fullName evidence="9">Probable endonuclease 4</fullName>
        <ecNumber evidence="9">3.1.21.2</ecNumber>
    </recommendedName>
    <alternativeName>
        <fullName evidence="9">Endodeoxyribonuclease IV</fullName>
    </alternativeName>
    <alternativeName>
        <fullName evidence="9">Endonuclease IV</fullName>
    </alternativeName>
</protein>
<dbReference type="SUPFAM" id="SSF51658">
    <property type="entry name" value="Xylose isomerase-like"/>
    <property type="match status" value="1"/>
</dbReference>
<feature type="binding site" evidence="9">
    <location>
        <position position="148"/>
    </location>
    <ligand>
        <name>Zn(2+)</name>
        <dbReference type="ChEBI" id="CHEBI:29105"/>
        <label>2</label>
    </ligand>
</feature>
<dbReference type="HAMAP" id="MF_00152">
    <property type="entry name" value="Nfo"/>
    <property type="match status" value="1"/>
</dbReference>
<evidence type="ECO:0000256" key="7">
    <source>
        <dbReference type="ARBA" id="ARBA00022833"/>
    </source>
</evidence>
<dbReference type="FunFam" id="3.20.20.150:FF:000001">
    <property type="entry name" value="Probable endonuclease 4"/>
    <property type="match status" value="1"/>
</dbReference>
<dbReference type="InterPro" id="IPR018246">
    <property type="entry name" value="AP_endonuc_F2_Zn_BS"/>
</dbReference>
<keyword evidence="6 9" id="KW-0378">Hydrolase</keyword>
<comment type="similarity">
    <text evidence="1 9">Belongs to the AP endonuclease 2 family.</text>
</comment>
<evidence type="ECO:0000256" key="5">
    <source>
        <dbReference type="ARBA" id="ARBA00022763"/>
    </source>
</evidence>
<evidence type="ECO:0000256" key="2">
    <source>
        <dbReference type="ARBA" id="ARBA00022722"/>
    </source>
</evidence>
<dbReference type="Pfam" id="PF01261">
    <property type="entry name" value="AP_endonuc_2"/>
    <property type="match status" value="1"/>
</dbReference>
<evidence type="ECO:0000313" key="13">
    <source>
        <dbReference type="Proteomes" id="UP000515312"/>
    </source>
</evidence>
<dbReference type="PROSITE" id="PS51432">
    <property type="entry name" value="AP_NUCLEASE_F2_4"/>
    <property type="match status" value="1"/>
</dbReference>
<comment type="function">
    <text evidence="9">Endonuclease IV plays a role in DNA repair. It cleaves phosphodiester bonds at apurinic or apyrimidinic (AP) sites, generating a 3'-hydroxyl group and a 5'-terminal sugar phosphate.</text>
</comment>
<dbReference type="SMART" id="SM00518">
    <property type="entry name" value="AP2Ec"/>
    <property type="match status" value="1"/>
</dbReference>
<name>A0A7G8BC28_9BACT</name>
<evidence type="ECO:0000259" key="11">
    <source>
        <dbReference type="Pfam" id="PF01261"/>
    </source>
</evidence>
<keyword evidence="3 9" id="KW-0479">Metal-binding</keyword>
<dbReference type="InterPro" id="IPR036237">
    <property type="entry name" value="Xyl_isomerase-like_sf"/>
</dbReference>
<dbReference type="InterPro" id="IPR013022">
    <property type="entry name" value="Xyl_isomerase-like_TIM-brl"/>
</dbReference>
<dbReference type="EMBL" id="CP060394">
    <property type="protein sequence ID" value="QNI30098.1"/>
    <property type="molecule type" value="Genomic_DNA"/>
</dbReference>
<feature type="binding site" evidence="9">
    <location>
        <position position="148"/>
    </location>
    <ligand>
        <name>Zn(2+)</name>
        <dbReference type="ChEBI" id="CHEBI:29105"/>
        <label>1</label>
    </ligand>
</feature>
<dbReference type="KEGG" id="adin:H7849_12870"/>